<evidence type="ECO:0000313" key="4">
    <source>
        <dbReference type="EMBL" id="AAY62290.1"/>
    </source>
</evidence>
<dbReference type="Pfam" id="PF13604">
    <property type="entry name" value="AAA_30"/>
    <property type="match status" value="1"/>
</dbReference>
<dbReference type="EMBL" id="CP000054">
    <property type="protein sequence ID" value="AAY62290.1"/>
    <property type="molecule type" value="Genomic_DNA"/>
</dbReference>
<protein>
    <submittedName>
        <fullName evidence="5">Conjugative transfer protein TraA_Ti</fullName>
    </submittedName>
</protein>
<dbReference type="Proteomes" id="UP000008548">
    <property type="component" value="Plasmid pRF"/>
</dbReference>
<organism evidence="5 6">
    <name type="scientific">Rickettsia felis (strain ATCC VR-1525 / URRWXCal2)</name>
    <name type="common">Rickettsia azadi</name>
    <dbReference type="NCBI Taxonomy" id="315456"/>
    <lineage>
        <taxon>Bacteria</taxon>
        <taxon>Pseudomonadati</taxon>
        <taxon>Pseudomonadota</taxon>
        <taxon>Alphaproteobacteria</taxon>
        <taxon>Rickettsiales</taxon>
        <taxon>Rickettsiaceae</taxon>
        <taxon>Rickettsieae</taxon>
        <taxon>Rickettsia</taxon>
        <taxon>spotted fever group</taxon>
    </lineage>
</organism>
<dbReference type="KEGG" id="rfe:RF_p39"/>
<evidence type="ECO:0000313" key="6">
    <source>
        <dbReference type="Proteomes" id="UP000008548"/>
    </source>
</evidence>
<dbReference type="Gene3D" id="3.30.930.30">
    <property type="match status" value="1"/>
</dbReference>
<dbReference type="Proteomes" id="UP000008548">
    <property type="component" value="Plasmid pRFdelta"/>
</dbReference>
<comment type="similarity">
    <text evidence="1">Belongs to the MobA/MobL family.</text>
</comment>
<proteinExistence type="inferred from homology"/>
<keyword evidence="2" id="KW-0184">Conjugation</keyword>
<gene>
    <name evidence="4" type="ordered locus">RF_p39</name>
    <name evidence="5" type="ordered locus">RF_pd39</name>
</gene>
<evidence type="ECO:0000256" key="2">
    <source>
        <dbReference type="ARBA" id="ARBA00022971"/>
    </source>
</evidence>
<sequence>MERSRSKRKRADSRTASEIEFSLPREVSKELNISLVEKYVNEYIVARGVVCDVNIHYDNPDNPHVHIQYLTRKLERLENGEVVLGKTKNRELESTKFLYFLRDRCEIEINKVYEEAGLPYRVTAKSFETLGIDQIPKLHIGPAHHMPATELEAKNKEIIAENAKKIYESPEIVFGRISYTKPVFTKEDIAIALSDALMVHLVSKGSDIAKEQEAIRAFGKGLVNEQAGDGNTEQNIVNDAVGTAAGGGAENTDSSQVKETTNNPAIEHLNKEYGEEFLRLYNQLLVSDKIELMDQKDLMGRTLYSLKSRVNLERRYVSAIEELNTKGEHKLNILDNTIGERNSLKEQIGDLVNVVGANLQNKFNDKLGSGLGLKLNVFGSKKHAFSDEQIKAILSVCSGSDISVLEGNPGAGKTFVMKEIVRQYKAAGFKVVGTGPSSVSAKVLSRNAGIKADNTSLLRKKIVESKGGDFKIDLSSKYYEEEEYLKSIGCDSILNFLRSDVLDSKTVLIVDEASMIELANMDYLAHEVLRSKAKLVLVGDNNQFTAVGMTGAFNKARKIAGGVKLTEVRRQERVEYRQATRAMGRFAMQEAIEIYRKLDVFNIKDNEQEAKTSLVTSFAKEYTEQIDNLKRDDLIAIRSIAIGAYTNEKVADNTRVRSELKHSGALKGTEVQISSGGRMLSLMKGDRIVFEENSLRYGISNGEVGTILSVKPSVKSFSGGASSKGESDGDGLLKILVHKADGSKDIINIDTASDAANNKWRIKLNHGYALTGYKLQGETVDRMHVYFDRSIGYEAFLVLMSRHREEVKLHASAEELENIVYQRLDSDVEKVRNQFKINSYEMRDETRINSAGEEYTVQVKEEIPNWLIGLTLAVSRRANNSFAIDYGKGGTLEGSQLIIKEYLEARG</sequence>
<dbReference type="InterPro" id="IPR027417">
    <property type="entry name" value="P-loop_NTPase"/>
</dbReference>
<keyword evidence="5" id="KW-0614">Plasmid</keyword>
<evidence type="ECO:0000313" key="5">
    <source>
        <dbReference type="EMBL" id="AAY62334.1"/>
    </source>
</evidence>
<geneLocation type="plasmid" evidence="4 6">
    <name>pRF</name>
</geneLocation>
<geneLocation type="plasmid" evidence="5 6">
    <name>pRFdelta</name>
</geneLocation>
<dbReference type="Pfam" id="PF03389">
    <property type="entry name" value="MobA_MobL"/>
    <property type="match status" value="1"/>
</dbReference>
<evidence type="ECO:0000259" key="3">
    <source>
        <dbReference type="Pfam" id="PF03389"/>
    </source>
</evidence>
<feature type="domain" description="MobA/MobL protein" evidence="3">
    <location>
        <begin position="7"/>
        <end position="144"/>
    </location>
</feature>
<accession>Q4UJC3</accession>
<dbReference type="HOGENOM" id="CLU_320011_0_0_5"/>
<dbReference type="Gene3D" id="2.30.30.940">
    <property type="match status" value="1"/>
</dbReference>
<name>Q4UJC3_RICFE</name>
<keyword evidence="6" id="KW-1185">Reference proteome</keyword>
<dbReference type="SUPFAM" id="SSF52540">
    <property type="entry name" value="P-loop containing nucleoside triphosphate hydrolases"/>
    <property type="match status" value="2"/>
</dbReference>
<dbReference type="InterPro" id="IPR005053">
    <property type="entry name" value="MobA_MobL"/>
</dbReference>
<evidence type="ECO:0000256" key="1">
    <source>
        <dbReference type="ARBA" id="ARBA00010873"/>
    </source>
</evidence>
<reference evidence="5 6" key="1">
    <citation type="journal article" date="2005" name="PLoS Biol.">
        <title>The genome sequence of Rickettsia felis identifies the first putative conjugative plasmid in an obligate intracellular parasite.</title>
        <authorList>
            <person name="Ogata H."/>
            <person name="Renesto P."/>
            <person name="Audic S."/>
            <person name="Robert C."/>
            <person name="Blanc G."/>
            <person name="Fournier P.E."/>
            <person name="Parinello H."/>
            <person name="Claverie J.M."/>
            <person name="Raoult D."/>
        </authorList>
    </citation>
    <scope>NUCLEOTIDE SEQUENCE [LARGE SCALE GENOMIC DNA]</scope>
    <source>
        <strain evidence="6">ATCC VR-1525 / URRWXCal2</strain>
        <strain evidence="5">URRWXCal2</strain>
        <plasmid evidence="4">pRF</plasmid>
        <plasmid evidence="5">pRFdelta</plasmid>
    </source>
</reference>
<dbReference type="KEGG" id="rfe:RF_pd39"/>
<dbReference type="AlphaFoldDB" id="Q4UJC3"/>
<dbReference type="Gene3D" id="3.40.50.300">
    <property type="entry name" value="P-loop containing nucleotide triphosphate hydrolases"/>
    <property type="match status" value="2"/>
</dbReference>
<dbReference type="EMBL" id="CP000055">
    <property type="protein sequence ID" value="AAY62334.1"/>
    <property type="molecule type" value="Genomic_DNA"/>
</dbReference>